<keyword evidence="7 8" id="KW-0472">Membrane</keyword>
<feature type="transmembrane region" description="Helical" evidence="8">
    <location>
        <begin position="168"/>
        <end position="201"/>
    </location>
</feature>
<keyword evidence="6 8" id="KW-1133">Transmembrane helix</keyword>
<dbReference type="InterPro" id="IPR011606">
    <property type="entry name" value="Brnchd-chn_aa_trnsp_permease"/>
</dbReference>
<reference evidence="9" key="1">
    <citation type="submission" date="2020-02" db="EMBL/GenBank/DDBJ databases">
        <authorList>
            <person name="Meier V. D."/>
        </authorList>
    </citation>
    <scope>NUCLEOTIDE SEQUENCE</scope>
    <source>
        <strain evidence="9">AVDCRST_MAG79</strain>
    </source>
</reference>
<accession>A0A6J4UDD7</accession>
<dbReference type="GO" id="GO:1903785">
    <property type="term" value="P:L-valine transmembrane transport"/>
    <property type="evidence" value="ECO:0007669"/>
    <property type="project" value="TreeGrafter"/>
</dbReference>
<organism evidence="9">
    <name type="scientific">uncultured Thermoleophilia bacterium</name>
    <dbReference type="NCBI Taxonomy" id="1497501"/>
    <lineage>
        <taxon>Bacteria</taxon>
        <taxon>Bacillati</taxon>
        <taxon>Actinomycetota</taxon>
        <taxon>Thermoleophilia</taxon>
        <taxon>environmental samples</taxon>
    </lineage>
</organism>
<evidence type="ECO:0000256" key="5">
    <source>
        <dbReference type="ARBA" id="ARBA00022692"/>
    </source>
</evidence>
<evidence type="ECO:0000256" key="4">
    <source>
        <dbReference type="ARBA" id="ARBA00022475"/>
    </source>
</evidence>
<feature type="transmembrane region" description="Helical" evidence="8">
    <location>
        <begin position="113"/>
        <end position="138"/>
    </location>
</feature>
<gene>
    <name evidence="9" type="ORF">AVDCRST_MAG79-2381</name>
</gene>
<keyword evidence="3" id="KW-0813">Transport</keyword>
<evidence type="ECO:0000256" key="8">
    <source>
        <dbReference type="SAM" id="Phobius"/>
    </source>
</evidence>
<feature type="transmembrane region" description="Helical" evidence="8">
    <location>
        <begin position="144"/>
        <end position="161"/>
    </location>
</feature>
<evidence type="ECO:0000256" key="2">
    <source>
        <dbReference type="ARBA" id="ARBA00010735"/>
    </source>
</evidence>
<keyword evidence="4" id="KW-1003">Cell membrane</keyword>
<dbReference type="EMBL" id="CADCWC010000358">
    <property type="protein sequence ID" value="CAA9546925.1"/>
    <property type="molecule type" value="Genomic_DNA"/>
</dbReference>
<comment type="similarity">
    <text evidence="2">Belongs to the AzlC family.</text>
</comment>
<keyword evidence="5 8" id="KW-0812">Transmembrane</keyword>
<name>A0A6J4UDD7_9ACTN</name>
<evidence type="ECO:0000256" key="6">
    <source>
        <dbReference type="ARBA" id="ARBA00022989"/>
    </source>
</evidence>
<evidence type="ECO:0008006" key="10">
    <source>
        <dbReference type="Google" id="ProtNLM"/>
    </source>
</evidence>
<feature type="transmembrane region" description="Helical" evidence="8">
    <location>
        <begin position="43"/>
        <end position="65"/>
    </location>
</feature>
<comment type="subcellular location">
    <subcellularLocation>
        <location evidence="1">Cell membrane</location>
        <topology evidence="1">Multi-pass membrane protein</topology>
    </subcellularLocation>
</comment>
<evidence type="ECO:0000256" key="1">
    <source>
        <dbReference type="ARBA" id="ARBA00004651"/>
    </source>
</evidence>
<protein>
    <recommendedName>
        <fullName evidence="10">AzlC family protein</fullName>
    </recommendedName>
</protein>
<proteinExistence type="inferred from homology"/>
<dbReference type="GO" id="GO:0005886">
    <property type="term" value="C:plasma membrane"/>
    <property type="evidence" value="ECO:0007669"/>
    <property type="project" value="UniProtKB-SubCell"/>
</dbReference>
<evidence type="ECO:0000256" key="7">
    <source>
        <dbReference type="ARBA" id="ARBA00023136"/>
    </source>
</evidence>
<dbReference type="PANTHER" id="PTHR34979">
    <property type="entry name" value="INNER MEMBRANE PROTEIN YGAZ"/>
    <property type="match status" value="1"/>
</dbReference>
<evidence type="ECO:0000313" key="9">
    <source>
        <dbReference type="EMBL" id="CAA9546925.1"/>
    </source>
</evidence>
<dbReference type="PANTHER" id="PTHR34979:SF1">
    <property type="entry name" value="INNER MEMBRANE PROTEIN YGAZ"/>
    <property type="match status" value="1"/>
</dbReference>
<evidence type="ECO:0000256" key="3">
    <source>
        <dbReference type="ARBA" id="ARBA00022448"/>
    </source>
</evidence>
<dbReference type="AlphaFoldDB" id="A0A6J4UDD7"/>
<dbReference type="Pfam" id="PF03591">
    <property type="entry name" value="AzlC"/>
    <property type="match status" value="1"/>
</dbReference>
<sequence length="205" mass="20566">MAPLIPAILGFGVSFGVLARSAGLDAWATTAMSLTTFAGSAQFAAVSILGAGGGVTAAVVAAVLLNARYVALGVSVASVFRGPALRRLLESQLVIDESWALGTTAPGRFDRRLLLGAGAVCYLFWVLGTVVGVLGASALGDPTVLGLDAAFPALFLALLVAQLRSRRAVLAAVGGALVALVLLPLTPLGVPIIAAAAVPLLGLRR</sequence>